<protein>
    <submittedName>
        <fullName evidence="2">Uncharacterized protein</fullName>
    </submittedName>
</protein>
<dbReference type="EMBL" id="LN890280">
    <property type="protein sequence ID" value="CUR52065.1"/>
    <property type="molecule type" value="Genomic_DNA"/>
</dbReference>
<evidence type="ECO:0000256" key="1">
    <source>
        <dbReference type="SAM" id="MobiDB-lite"/>
    </source>
</evidence>
<organism evidence="2 3">
    <name type="scientific">Nitrosotalea devaniterrae</name>
    <dbReference type="NCBI Taxonomy" id="1078905"/>
    <lineage>
        <taxon>Archaea</taxon>
        <taxon>Nitrososphaerota</taxon>
        <taxon>Nitrososphaeria</taxon>
        <taxon>Nitrosotaleales</taxon>
        <taxon>Nitrosotaleaceae</taxon>
        <taxon>Nitrosotalea</taxon>
    </lineage>
</organism>
<dbReference type="AlphaFoldDB" id="A0A128A3Y0"/>
<gene>
    <name evidence="2" type="ORF">NDEV_1300</name>
</gene>
<dbReference type="KEGG" id="ndv:NDEV_1300"/>
<feature type="region of interest" description="Disordered" evidence="1">
    <location>
        <begin position="1"/>
        <end position="24"/>
    </location>
</feature>
<evidence type="ECO:0000313" key="3">
    <source>
        <dbReference type="Proteomes" id="UP000196239"/>
    </source>
</evidence>
<dbReference type="Proteomes" id="UP000196239">
    <property type="component" value="Chromosome 1"/>
</dbReference>
<name>A0A128A3Y0_9ARCH</name>
<evidence type="ECO:0000313" key="2">
    <source>
        <dbReference type="EMBL" id="CUR52065.1"/>
    </source>
</evidence>
<reference evidence="3" key="1">
    <citation type="submission" date="2015-10" db="EMBL/GenBank/DDBJ databases">
        <authorList>
            <person name="Lehtovirta-Morley L.E."/>
            <person name="Vieille C."/>
        </authorList>
    </citation>
    <scope>NUCLEOTIDE SEQUENCE [LARGE SCALE GENOMIC DNA]</scope>
</reference>
<keyword evidence="3" id="KW-1185">Reference proteome</keyword>
<accession>A0A128A3Y0</accession>
<proteinExistence type="predicted"/>
<sequence>MRSDNPHGKSGDDEHRSSEISKIKNEMENADKIFYKELSSKHFLLDKFSTEQLRDMCQNLLGRGPDIEYYEDKVTKKTKELPQYKEDYIHFIIDEFRFSEIKNYALEKHIVTSQFFEK</sequence>